<sequence>MRAAVDSPRLPSGVSALSRMPRHPIRDGFAVRSLGWLGAVIPLLALVFVLATLIVEALPAIKVNGLHFFTGTAWNPGNLYGDTVVTHGVAHPVGADYGALPLIVGTLATSVIALIIAVPVSIGAALAIAERLPRRLASPVGMILELLAGIPSVIVGLWGAITFGPFVAHHIAPVIARNAPDVPVLNYFRGDTGNGQGLLVSGLVLAVMIIPIISSTTRDLIRQVPVLPREGAKALGMSDWECARRVTLPWVSSGIVGAVVLGLGRALGETIAVAMVSGAELGAMPANIYSAMTTIAATVVSQLDSAMTDSTNFAVETLAEVSLVLMVITLLTNVAARVLVRRASGTTLPVGRGV</sequence>
<feature type="transmembrane region" description="Helical" evidence="9">
    <location>
        <begin position="140"/>
        <end position="161"/>
    </location>
</feature>
<comment type="subcellular location">
    <subcellularLocation>
        <location evidence="1 9">Cell membrane</location>
        <topology evidence="1 9">Multi-pass membrane protein</topology>
    </subcellularLocation>
</comment>
<keyword evidence="6 9" id="KW-0812">Transmembrane</keyword>
<keyword evidence="3 9" id="KW-0813">Transport</keyword>
<dbReference type="Gene3D" id="1.10.3720.10">
    <property type="entry name" value="MetI-like"/>
    <property type="match status" value="1"/>
</dbReference>
<reference evidence="12 13" key="1">
    <citation type="journal article" date="2019" name="Emerg. Microbes Infect.">
        <title>Comprehensive subspecies identification of 175 nontuberculous mycobacteria species based on 7547 genomic profiles.</title>
        <authorList>
            <person name="Matsumoto Y."/>
            <person name="Kinjo T."/>
            <person name="Motooka D."/>
            <person name="Nabeya D."/>
            <person name="Jung N."/>
            <person name="Uechi K."/>
            <person name="Horii T."/>
            <person name="Iida T."/>
            <person name="Fujita J."/>
            <person name="Nakamura S."/>
        </authorList>
    </citation>
    <scope>NUCLEOTIDE SEQUENCE [LARGE SCALE GENOMIC DNA]</scope>
    <source>
        <strain evidence="12 13">JCM 16367</strain>
    </source>
</reference>
<evidence type="ECO:0000256" key="5">
    <source>
        <dbReference type="ARBA" id="ARBA00022592"/>
    </source>
</evidence>
<comment type="similarity">
    <text evidence="2 10">Belongs to the binding-protein-dependent transport system permease family. CysTW subfamily.</text>
</comment>
<protein>
    <recommendedName>
        <fullName evidence="10">Phosphate transport system permease protein</fullName>
    </recommendedName>
</protein>
<name>A0A7I7PCD1_9MYCO</name>
<dbReference type="InterPro" id="IPR035906">
    <property type="entry name" value="MetI-like_sf"/>
</dbReference>
<feature type="transmembrane region" description="Helical" evidence="9">
    <location>
        <begin position="195"/>
        <end position="213"/>
    </location>
</feature>
<evidence type="ECO:0000256" key="7">
    <source>
        <dbReference type="ARBA" id="ARBA00022989"/>
    </source>
</evidence>
<dbReference type="GO" id="GO:0005315">
    <property type="term" value="F:phosphate transmembrane transporter activity"/>
    <property type="evidence" value="ECO:0007669"/>
    <property type="project" value="InterPro"/>
</dbReference>
<feature type="domain" description="ABC transmembrane type-1" evidence="11">
    <location>
        <begin position="103"/>
        <end position="336"/>
    </location>
</feature>
<keyword evidence="4 10" id="KW-1003">Cell membrane</keyword>
<dbReference type="InterPro" id="IPR051124">
    <property type="entry name" value="Phosphate_Transport_Permease"/>
</dbReference>
<evidence type="ECO:0000256" key="1">
    <source>
        <dbReference type="ARBA" id="ARBA00004651"/>
    </source>
</evidence>
<accession>A0A7I7PCD1</accession>
<dbReference type="PROSITE" id="PS50928">
    <property type="entry name" value="ABC_TM1"/>
    <property type="match status" value="1"/>
</dbReference>
<dbReference type="PANTHER" id="PTHR30425">
    <property type="entry name" value="PHOSPHATE TRANSPORT SYSTEM PERMEASE PROTEIN PST"/>
    <property type="match status" value="1"/>
</dbReference>
<dbReference type="PANTHER" id="PTHR30425:SF1">
    <property type="entry name" value="PHOSPHATE TRANSPORT SYSTEM PERMEASE PROTEIN PSTC"/>
    <property type="match status" value="1"/>
</dbReference>
<feature type="transmembrane region" description="Helical" evidence="9">
    <location>
        <begin position="29"/>
        <end position="55"/>
    </location>
</feature>
<organism evidence="12 13">
    <name type="scientific">Mycobacterium noviomagense</name>
    <dbReference type="NCBI Taxonomy" id="459858"/>
    <lineage>
        <taxon>Bacteria</taxon>
        <taxon>Bacillati</taxon>
        <taxon>Actinomycetota</taxon>
        <taxon>Actinomycetes</taxon>
        <taxon>Mycobacteriales</taxon>
        <taxon>Mycobacteriaceae</taxon>
        <taxon>Mycobacterium</taxon>
    </lineage>
</organism>
<dbReference type="KEGG" id="mnv:MNVI_15240"/>
<keyword evidence="5 10" id="KW-0592">Phosphate transport</keyword>
<dbReference type="AlphaFoldDB" id="A0A7I7PCD1"/>
<dbReference type="CDD" id="cd06261">
    <property type="entry name" value="TM_PBP2"/>
    <property type="match status" value="1"/>
</dbReference>
<proteinExistence type="inferred from homology"/>
<feature type="transmembrane region" description="Helical" evidence="9">
    <location>
        <begin position="321"/>
        <end position="340"/>
    </location>
</feature>
<gene>
    <name evidence="12" type="primary">pstC1</name>
    <name evidence="12" type="ORF">MNVI_15240</name>
</gene>
<keyword evidence="8 9" id="KW-0472">Membrane</keyword>
<dbReference type="InterPro" id="IPR011864">
    <property type="entry name" value="Phosphate_PstC"/>
</dbReference>
<dbReference type="GO" id="GO:0005886">
    <property type="term" value="C:plasma membrane"/>
    <property type="evidence" value="ECO:0007669"/>
    <property type="project" value="UniProtKB-SubCell"/>
</dbReference>
<evidence type="ECO:0000256" key="9">
    <source>
        <dbReference type="RuleBase" id="RU363032"/>
    </source>
</evidence>
<evidence type="ECO:0000256" key="8">
    <source>
        <dbReference type="ARBA" id="ARBA00023136"/>
    </source>
</evidence>
<evidence type="ECO:0000259" key="11">
    <source>
        <dbReference type="PROSITE" id="PS50928"/>
    </source>
</evidence>
<evidence type="ECO:0000313" key="12">
    <source>
        <dbReference type="EMBL" id="BBY06206.1"/>
    </source>
</evidence>
<evidence type="ECO:0000256" key="4">
    <source>
        <dbReference type="ARBA" id="ARBA00022475"/>
    </source>
</evidence>
<evidence type="ECO:0000256" key="2">
    <source>
        <dbReference type="ARBA" id="ARBA00007069"/>
    </source>
</evidence>
<evidence type="ECO:0000256" key="3">
    <source>
        <dbReference type="ARBA" id="ARBA00022448"/>
    </source>
</evidence>
<dbReference type="EMBL" id="AP022583">
    <property type="protein sequence ID" value="BBY06206.1"/>
    <property type="molecule type" value="Genomic_DNA"/>
</dbReference>
<dbReference type="SUPFAM" id="SSF161098">
    <property type="entry name" value="MetI-like"/>
    <property type="match status" value="1"/>
</dbReference>
<dbReference type="Pfam" id="PF00528">
    <property type="entry name" value="BPD_transp_1"/>
    <property type="match status" value="1"/>
</dbReference>
<dbReference type="GO" id="GO:0006817">
    <property type="term" value="P:phosphate ion transport"/>
    <property type="evidence" value="ECO:0007669"/>
    <property type="project" value="UniProtKB-KW"/>
</dbReference>
<evidence type="ECO:0000256" key="10">
    <source>
        <dbReference type="RuleBase" id="RU363054"/>
    </source>
</evidence>
<keyword evidence="7 9" id="KW-1133">Transmembrane helix</keyword>
<comment type="function">
    <text evidence="10">Part of the binding-protein-dependent transport system for phosphate; probably responsible for the translocation of the substrate across the membrane.</text>
</comment>
<dbReference type="NCBIfam" id="TIGR02138">
    <property type="entry name" value="phosphate_pstC"/>
    <property type="match status" value="1"/>
</dbReference>
<dbReference type="Proteomes" id="UP000466894">
    <property type="component" value="Chromosome"/>
</dbReference>
<evidence type="ECO:0000256" key="6">
    <source>
        <dbReference type="ARBA" id="ARBA00022692"/>
    </source>
</evidence>
<feature type="transmembrane region" description="Helical" evidence="9">
    <location>
        <begin position="247"/>
        <end position="267"/>
    </location>
</feature>
<evidence type="ECO:0000313" key="13">
    <source>
        <dbReference type="Proteomes" id="UP000466894"/>
    </source>
</evidence>
<feature type="transmembrane region" description="Helical" evidence="9">
    <location>
        <begin position="102"/>
        <end position="128"/>
    </location>
</feature>
<dbReference type="InterPro" id="IPR000515">
    <property type="entry name" value="MetI-like"/>
</dbReference>